<feature type="domain" description="EF-hand" evidence="3">
    <location>
        <begin position="189"/>
        <end position="215"/>
    </location>
</feature>
<dbReference type="PROSITE" id="PS00018">
    <property type="entry name" value="EF_HAND_1"/>
    <property type="match status" value="2"/>
</dbReference>
<feature type="chain" id="PRO_5042206894" description="EF-hand domain-containing protein" evidence="2">
    <location>
        <begin position="18"/>
        <end position="226"/>
    </location>
</feature>
<reference evidence="4 5" key="1">
    <citation type="journal article" date="2021" name="Sci. Rep.">
        <title>The genome of the diatom Chaetoceros tenuissimus carries an ancient integrated fragment of an extant virus.</title>
        <authorList>
            <person name="Hongo Y."/>
            <person name="Kimura K."/>
            <person name="Takaki Y."/>
            <person name="Yoshida Y."/>
            <person name="Baba S."/>
            <person name="Kobayashi G."/>
            <person name="Nagasaki K."/>
            <person name="Hano T."/>
            <person name="Tomaru Y."/>
        </authorList>
    </citation>
    <scope>NUCLEOTIDE SEQUENCE [LARGE SCALE GENOMIC DNA]</scope>
    <source>
        <strain evidence="4 5">NIES-3715</strain>
    </source>
</reference>
<feature type="domain" description="EF-hand" evidence="3">
    <location>
        <begin position="139"/>
        <end position="177"/>
    </location>
</feature>
<dbReference type="AlphaFoldDB" id="A0AAD3DAW1"/>
<comment type="caution">
    <text evidence="4">The sequence shown here is derived from an EMBL/GenBank/DDBJ whole genome shotgun (WGS) entry which is preliminary data.</text>
</comment>
<dbReference type="PROSITE" id="PS50222">
    <property type="entry name" value="EF_HAND_2"/>
    <property type="match status" value="2"/>
</dbReference>
<dbReference type="Gene3D" id="1.10.238.10">
    <property type="entry name" value="EF-hand"/>
    <property type="match status" value="1"/>
</dbReference>
<proteinExistence type="predicted"/>
<organism evidence="4 5">
    <name type="scientific">Chaetoceros tenuissimus</name>
    <dbReference type="NCBI Taxonomy" id="426638"/>
    <lineage>
        <taxon>Eukaryota</taxon>
        <taxon>Sar</taxon>
        <taxon>Stramenopiles</taxon>
        <taxon>Ochrophyta</taxon>
        <taxon>Bacillariophyta</taxon>
        <taxon>Coscinodiscophyceae</taxon>
        <taxon>Chaetocerotophycidae</taxon>
        <taxon>Chaetocerotales</taxon>
        <taxon>Chaetocerotaceae</taxon>
        <taxon>Chaetoceros</taxon>
    </lineage>
</organism>
<dbReference type="InterPro" id="IPR011992">
    <property type="entry name" value="EF-hand-dom_pair"/>
</dbReference>
<dbReference type="EMBL" id="BLLK01000071">
    <property type="protein sequence ID" value="GFH61137.1"/>
    <property type="molecule type" value="Genomic_DNA"/>
</dbReference>
<dbReference type="CDD" id="cd00051">
    <property type="entry name" value="EFh"/>
    <property type="match status" value="1"/>
</dbReference>
<dbReference type="Proteomes" id="UP001054902">
    <property type="component" value="Unassembled WGS sequence"/>
</dbReference>
<evidence type="ECO:0000256" key="1">
    <source>
        <dbReference type="ARBA" id="ARBA00022837"/>
    </source>
</evidence>
<gene>
    <name evidence="4" type="ORF">CTEN210_17613</name>
</gene>
<sequence>MKLSILTAALAIASVTAQGYDDYNDYNDYQEYADGYGEQDNLYADYEASKQEDSNAAVAAPVKGGFMKLFAVGAGGWLVGAKIHAARTVRKMKTKHMKDQKNLYSQYYNDVYKLQQQNAELAYVVEQYQEAINNVADEREKDKLQREFDEFKQPDVDGDDRISRAEFNMYVKNYLSNYPGLTEKDYPKFEDFDHDGDGFIGFQEYAQQMALTVQQAEKEKASKLTY</sequence>
<name>A0AAD3DAW1_9STRA</name>
<protein>
    <recommendedName>
        <fullName evidence="3">EF-hand domain-containing protein</fullName>
    </recommendedName>
</protein>
<dbReference type="InterPro" id="IPR002048">
    <property type="entry name" value="EF_hand_dom"/>
</dbReference>
<evidence type="ECO:0000256" key="2">
    <source>
        <dbReference type="SAM" id="SignalP"/>
    </source>
</evidence>
<keyword evidence="1" id="KW-0106">Calcium</keyword>
<accession>A0AAD3DAW1</accession>
<keyword evidence="2" id="KW-0732">Signal</keyword>
<feature type="signal peptide" evidence="2">
    <location>
        <begin position="1"/>
        <end position="17"/>
    </location>
</feature>
<evidence type="ECO:0000313" key="4">
    <source>
        <dbReference type="EMBL" id="GFH61137.1"/>
    </source>
</evidence>
<evidence type="ECO:0000313" key="5">
    <source>
        <dbReference type="Proteomes" id="UP001054902"/>
    </source>
</evidence>
<dbReference type="SUPFAM" id="SSF47473">
    <property type="entry name" value="EF-hand"/>
    <property type="match status" value="1"/>
</dbReference>
<evidence type="ECO:0000259" key="3">
    <source>
        <dbReference type="PROSITE" id="PS50222"/>
    </source>
</evidence>
<keyword evidence="5" id="KW-1185">Reference proteome</keyword>
<dbReference type="GO" id="GO:0005509">
    <property type="term" value="F:calcium ion binding"/>
    <property type="evidence" value="ECO:0007669"/>
    <property type="project" value="InterPro"/>
</dbReference>
<dbReference type="InterPro" id="IPR018247">
    <property type="entry name" value="EF_Hand_1_Ca_BS"/>
</dbReference>